<dbReference type="EnsemblPlants" id="TraesCS5D02G237500.1">
    <property type="protein sequence ID" value="TraesCS5D02G237500.1.cds1"/>
    <property type="gene ID" value="TraesCS5D02G237500"/>
</dbReference>
<dbReference type="GO" id="GO:0016020">
    <property type="term" value="C:membrane"/>
    <property type="evidence" value="ECO:0007669"/>
    <property type="project" value="UniProtKB-SubCell"/>
</dbReference>
<dbReference type="Gramene" id="TraesWEE_scaffold_055448_01G000600.1">
    <property type="protein sequence ID" value="TraesWEE_scaffold_055448_01G000600.1"/>
    <property type="gene ID" value="TraesWEE_scaffold_055448_01G000600"/>
</dbReference>
<evidence type="ECO:0000256" key="4">
    <source>
        <dbReference type="ARBA" id="ARBA00022741"/>
    </source>
</evidence>
<dbReference type="Gramene" id="TraesRN5D0100575100.1">
    <property type="protein sequence ID" value="TraesRN5D0100575100.1"/>
    <property type="gene ID" value="TraesRN5D0100575100"/>
</dbReference>
<proteinExistence type="inferred from homology"/>
<evidence type="ECO:0000256" key="7">
    <source>
        <dbReference type="ARBA" id="ARBA00022967"/>
    </source>
</evidence>
<evidence type="ECO:0000313" key="8">
    <source>
        <dbReference type="EnsemblPlants" id="TraesCS5D02G237500.1.cds1"/>
    </source>
</evidence>
<name>A0A3B6MSA2_WHEAT</name>
<dbReference type="OrthoDB" id="10577553at2759"/>
<dbReference type="InterPro" id="IPR051949">
    <property type="entry name" value="Cation_Transport_ATPase"/>
</dbReference>
<organism evidence="8">
    <name type="scientific">Triticum aestivum</name>
    <name type="common">Wheat</name>
    <dbReference type="NCBI Taxonomy" id="4565"/>
    <lineage>
        <taxon>Eukaryota</taxon>
        <taxon>Viridiplantae</taxon>
        <taxon>Streptophyta</taxon>
        <taxon>Embryophyta</taxon>
        <taxon>Tracheophyta</taxon>
        <taxon>Spermatophyta</taxon>
        <taxon>Magnoliopsida</taxon>
        <taxon>Liliopsida</taxon>
        <taxon>Poales</taxon>
        <taxon>Poaceae</taxon>
        <taxon>BOP clade</taxon>
        <taxon>Pooideae</taxon>
        <taxon>Triticodae</taxon>
        <taxon>Triticeae</taxon>
        <taxon>Triticinae</taxon>
        <taxon>Triticum</taxon>
    </lineage>
</organism>
<accession>A0A3B6MSA2</accession>
<keyword evidence="9" id="KW-1185">Reference proteome</keyword>
<evidence type="ECO:0000256" key="3">
    <source>
        <dbReference type="ARBA" id="ARBA00022723"/>
    </source>
</evidence>
<dbReference type="Gramene" id="TraesCAD_scaffold_060677_01G000300.1">
    <property type="protein sequence ID" value="TraesCAD_scaffold_060677_01G000300.1"/>
    <property type="gene ID" value="TraesCAD_scaffold_060677_01G000300"/>
</dbReference>
<sequence length="180" mass="19165">MQFLAASAPSSAAPRLQLSARLSRPRPFAHLRRRCAPHLPSKPLPLASVSRVLLPRARRSLAFTPRAHSNHHGHGHGHCHCHHGANVHGGGGGATVMRLARAIGWADVADALRDHLQACCISLGLLLIAAACPHVAPLNSVGRLQAALIAVAFPLVGVMHSASSLLQLFSREYLLVLIYC</sequence>
<evidence type="ECO:0000256" key="5">
    <source>
        <dbReference type="ARBA" id="ARBA00022840"/>
    </source>
</evidence>
<dbReference type="Gramene" id="TraesROB_scaffold_056637_01G000200.1">
    <property type="protein sequence ID" value="TraesROB_scaffold_056637_01G000200.1"/>
    <property type="gene ID" value="TraesROB_scaffold_056637_01G000200"/>
</dbReference>
<keyword evidence="4" id="KW-0547">Nucleotide-binding</keyword>
<reference evidence="8" key="2">
    <citation type="submission" date="2018-10" db="UniProtKB">
        <authorList>
            <consortium name="EnsemblPlants"/>
        </authorList>
    </citation>
    <scope>IDENTIFICATION</scope>
</reference>
<evidence type="ECO:0000313" key="9">
    <source>
        <dbReference type="Proteomes" id="UP000019116"/>
    </source>
</evidence>
<dbReference type="Gramene" id="TraesCLE_scaffold_058503_01G000700.1">
    <property type="protein sequence ID" value="TraesCLE_scaffold_058503_01G000700.1"/>
    <property type="gene ID" value="TraesCLE_scaffold_058503_01G000700"/>
</dbReference>
<keyword evidence="7" id="KW-1278">Translocase</keyword>
<comment type="similarity">
    <text evidence="2">Belongs to the cation transport ATPase (P-type) (TC 3.A.3) family. Type IB subfamily.</text>
</comment>
<dbReference type="PANTHER" id="PTHR43079:SF1">
    <property type="entry name" value="CADMIUM_ZINC-TRANSPORTING ATPASE HMA1, CHLOROPLASTIC-RELATED"/>
    <property type="match status" value="1"/>
</dbReference>
<dbReference type="GO" id="GO:0005524">
    <property type="term" value="F:ATP binding"/>
    <property type="evidence" value="ECO:0007669"/>
    <property type="project" value="UniProtKB-KW"/>
</dbReference>
<dbReference type="STRING" id="4565.A0A3B6MSA2"/>
<evidence type="ECO:0000256" key="2">
    <source>
        <dbReference type="ARBA" id="ARBA00006024"/>
    </source>
</evidence>
<keyword evidence="5" id="KW-0067">ATP-binding</keyword>
<comment type="subcellular location">
    <subcellularLocation>
        <location evidence="1">Membrane</location>
        <topology evidence="1">Multi-pass membrane protein</topology>
    </subcellularLocation>
</comment>
<dbReference type="AlphaFoldDB" id="A0A3B6MSA2"/>
<dbReference type="Gramene" id="TraesCS5D03G0550800.1">
    <property type="protein sequence ID" value="TraesCS5D03G0550800.1.CDS1"/>
    <property type="gene ID" value="TraesCS5D03G0550800"/>
</dbReference>
<reference evidence="8" key="1">
    <citation type="submission" date="2018-08" db="EMBL/GenBank/DDBJ databases">
        <authorList>
            <person name="Rossello M."/>
        </authorList>
    </citation>
    <scope>NUCLEOTIDE SEQUENCE [LARGE SCALE GENOMIC DNA]</scope>
    <source>
        <strain evidence="8">cv. Chinese Spring</strain>
    </source>
</reference>
<dbReference type="OMA" id="VGVMHSA"/>
<dbReference type="PANTHER" id="PTHR43079">
    <property type="entry name" value="PROBABLE CADMIUM/ZINC-TRANSPORTING ATPASE HMA1"/>
    <property type="match status" value="1"/>
</dbReference>
<keyword evidence="6" id="KW-0460">Magnesium</keyword>
<dbReference type="Gramene" id="TraesCS5D02G237500.1">
    <property type="protein sequence ID" value="TraesCS5D02G237500.1.cds1"/>
    <property type="gene ID" value="TraesCS5D02G237500"/>
</dbReference>
<protein>
    <submittedName>
        <fullName evidence="8">Uncharacterized protein</fullName>
    </submittedName>
</protein>
<dbReference type="Proteomes" id="UP000019116">
    <property type="component" value="Chromosome 5D"/>
</dbReference>
<dbReference type="GO" id="GO:0046872">
    <property type="term" value="F:metal ion binding"/>
    <property type="evidence" value="ECO:0007669"/>
    <property type="project" value="UniProtKB-KW"/>
</dbReference>
<evidence type="ECO:0000256" key="1">
    <source>
        <dbReference type="ARBA" id="ARBA00004141"/>
    </source>
</evidence>
<keyword evidence="3" id="KW-0479">Metal-binding</keyword>
<evidence type="ECO:0000256" key="6">
    <source>
        <dbReference type="ARBA" id="ARBA00022842"/>
    </source>
</evidence>